<dbReference type="SUPFAM" id="SSF56801">
    <property type="entry name" value="Acetyl-CoA synthetase-like"/>
    <property type="match status" value="1"/>
</dbReference>
<sequence length="133" mass="14731">MPDSVKHVPANNARLKPSSCSACDYLNLLKLLLMSSSQRRRRRQGSSTETIGSGFLADVTLPVHKGEIPAFSLGLSAETVDDDGKPVFGEMGEIVITKPIPNLLLGLWNDKDNSMYREKYFSKYPGIENNLLF</sequence>
<name>A0A4Y2NXE3_ARAVE</name>
<dbReference type="GO" id="GO:0030729">
    <property type="term" value="F:acetoacetate-CoA ligase activity"/>
    <property type="evidence" value="ECO:0007669"/>
    <property type="project" value="TreeGrafter"/>
</dbReference>
<organism evidence="1 2">
    <name type="scientific">Araneus ventricosus</name>
    <name type="common">Orbweaver spider</name>
    <name type="synonym">Epeira ventricosa</name>
    <dbReference type="NCBI Taxonomy" id="182803"/>
    <lineage>
        <taxon>Eukaryota</taxon>
        <taxon>Metazoa</taxon>
        <taxon>Ecdysozoa</taxon>
        <taxon>Arthropoda</taxon>
        <taxon>Chelicerata</taxon>
        <taxon>Arachnida</taxon>
        <taxon>Araneae</taxon>
        <taxon>Araneomorphae</taxon>
        <taxon>Entelegynae</taxon>
        <taxon>Araneoidea</taxon>
        <taxon>Araneidae</taxon>
        <taxon>Araneus</taxon>
    </lineage>
</organism>
<gene>
    <name evidence="1" type="primary">AACS_36</name>
    <name evidence="1" type="ORF">AVEN_230112_1</name>
</gene>
<dbReference type="Proteomes" id="UP000499080">
    <property type="component" value="Unassembled WGS sequence"/>
</dbReference>
<dbReference type="InterPro" id="IPR042099">
    <property type="entry name" value="ANL_N_sf"/>
</dbReference>
<accession>A0A4Y2NXE3</accession>
<evidence type="ECO:0000313" key="1">
    <source>
        <dbReference type="EMBL" id="GBN43573.1"/>
    </source>
</evidence>
<dbReference type="OrthoDB" id="6436444at2759"/>
<protein>
    <submittedName>
        <fullName evidence="1">Acetoacetyl-CoA synthetase</fullName>
    </submittedName>
</protein>
<dbReference type="PANTHER" id="PTHR42921:SF1">
    <property type="entry name" value="ACETOACETYL-COA SYNTHETASE"/>
    <property type="match status" value="1"/>
</dbReference>
<keyword evidence="2" id="KW-1185">Reference proteome</keyword>
<dbReference type="EMBL" id="BGPR01009987">
    <property type="protein sequence ID" value="GBN43573.1"/>
    <property type="molecule type" value="Genomic_DNA"/>
</dbReference>
<dbReference type="Gene3D" id="3.40.50.12780">
    <property type="entry name" value="N-terminal domain of ligase-like"/>
    <property type="match status" value="1"/>
</dbReference>
<comment type="caution">
    <text evidence="1">The sequence shown here is derived from an EMBL/GenBank/DDBJ whole genome shotgun (WGS) entry which is preliminary data.</text>
</comment>
<proteinExistence type="predicted"/>
<dbReference type="AlphaFoldDB" id="A0A4Y2NXE3"/>
<dbReference type="PANTHER" id="PTHR42921">
    <property type="entry name" value="ACETOACETYL-COA SYNTHETASE"/>
    <property type="match status" value="1"/>
</dbReference>
<reference evidence="1 2" key="1">
    <citation type="journal article" date="2019" name="Sci. Rep.">
        <title>Orb-weaving spider Araneus ventricosus genome elucidates the spidroin gene catalogue.</title>
        <authorList>
            <person name="Kono N."/>
            <person name="Nakamura H."/>
            <person name="Ohtoshi R."/>
            <person name="Moran D.A.P."/>
            <person name="Shinohara A."/>
            <person name="Yoshida Y."/>
            <person name="Fujiwara M."/>
            <person name="Mori M."/>
            <person name="Tomita M."/>
            <person name="Arakawa K."/>
        </authorList>
    </citation>
    <scope>NUCLEOTIDE SEQUENCE [LARGE SCALE GENOMIC DNA]</scope>
</reference>
<evidence type="ECO:0000313" key="2">
    <source>
        <dbReference type="Proteomes" id="UP000499080"/>
    </source>
</evidence>